<dbReference type="GeneID" id="36832174"/>
<feature type="active site" description="Schiff-base intermediate with substrate" evidence="3">
    <location>
        <position position="157"/>
    </location>
</feature>
<dbReference type="Pfam" id="PF00701">
    <property type="entry name" value="DHDPS"/>
    <property type="match status" value="1"/>
</dbReference>
<accession>A0A2U9IEZ7</accession>
<proteinExistence type="predicted"/>
<evidence type="ECO:0000313" key="5">
    <source>
        <dbReference type="EMBL" id="AWR94612.1"/>
    </source>
</evidence>
<feature type="active site" description="Proton donor/acceptor" evidence="3">
    <location>
        <position position="129"/>
    </location>
</feature>
<dbReference type="PROSITE" id="PS00666">
    <property type="entry name" value="DHDPS_2"/>
    <property type="match status" value="1"/>
</dbReference>
<dbReference type="EMBL" id="CP029289">
    <property type="protein sequence ID" value="AWR94612.1"/>
    <property type="molecule type" value="Genomic_DNA"/>
</dbReference>
<evidence type="ECO:0000313" key="6">
    <source>
        <dbReference type="Proteomes" id="UP000248044"/>
    </source>
</evidence>
<dbReference type="OrthoDB" id="33636at2157"/>
<keyword evidence="2" id="KW-0704">Schiff base</keyword>
<dbReference type="AlphaFoldDB" id="A0A2U9IEZ7"/>
<dbReference type="SUPFAM" id="SSF51569">
    <property type="entry name" value="Aldolase"/>
    <property type="match status" value="1"/>
</dbReference>
<dbReference type="InterPro" id="IPR013785">
    <property type="entry name" value="Aldolase_TIM"/>
</dbReference>
<name>A0A2U9IEZ7_9CREN</name>
<dbReference type="PRINTS" id="PR00146">
    <property type="entry name" value="DHPICSNTHASE"/>
</dbReference>
<dbReference type="RefSeq" id="WP_110270493.1">
    <property type="nucleotide sequence ID" value="NZ_CP029289.2"/>
</dbReference>
<dbReference type="KEGG" id="abri:DFR85_08420"/>
<keyword evidence="6" id="KW-1185">Reference proteome</keyword>
<dbReference type="InterPro" id="IPR020625">
    <property type="entry name" value="Schiff_base-form_aldolases_AS"/>
</dbReference>
<gene>
    <name evidence="5" type="ORF">DFR85_08420</name>
</gene>
<dbReference type="CDD" id="cd00408">
    <property type="entry name" value="DHDPS-like"/>
    <property type="match status" value="1"/>
</dbReference>
<dbReference type="InterPro" id="IPR002220">
    <property type="entry name" value="DapA-like"/>
</dbReference>
<sequence length="288" mass="32138">MEGILTALITPFDEKENLNLSMLKSVMEFDKNRGVSSFWVLGTSGEFNMLSLDEKISVVKTARESVNSKILAGINENSLKNSDILLKNFVDFGVDGVFSIPPLYHKPNDKGIIQFYENLSKPGLPVYIYNIPSYVGYNISLDILTKLVDDGIIDGMKYTTSDMDSFIKYTMVLKEMNKDFNMLIGSDTLVLPALMYGADGAVSGIANFAPEIISSIYTKYKEGDFKEAYKYQLVAIKLNNAVSLSDYPTGIKIALRYRGLYVGKSRSPLQENISAEASIYDTMKEFNL</sequence>
<evidence type="ECO:0000256" key="3">
    <source>
        <dbReference type="PIRSR" id="PIRSR001365-1"/>
    </source>
</evidence>
<evidence type="ECO:0000256" key="4">
    <source>
        <dbReference type="PIRSR" id="PIRSR001365-2"/>
    </source>
</evidence>
<feature type="binding site" evidence="4">
    <location>
        <position position="202"/>
    </location>
    <ligand>
        <name>pyruvate</name>
        <dbReference type="ChEBI" id="CHEBI:15361"/>
    </ligand>
</feature>
<dbReference type="SMART" id="SM01130">
    <property type="entry name" value="DHDPS"/>
    <property type="match status" value="1"/>
</dbReference>
<evidence type="ECO:0000256" key="1">
    <source>
        <dbReference type="ARBA" id="ARBA00023239"/>
    </source>
</evidence>
<dbReference type="Gene3D" id="3.20.20.70">
    <property type="entry name" value="Aldolase class I"/>
    <property type="match status" value="1"/>
</dbReference>
<dbReference type="PANTHER" id="PTHR12128">
    <property type="entry name" value="DIHYDRODIPICOLINATE SYNTHASE"/>
    <property type="match status" value="1"/>
</dbReference>
<dbReference type="Proteomes" id="UP000248044">
    <property type="component" value="Chromosome"/>
</dbReference>
<dbReference type="GO" id="GO:0044281">
    <property type="term" value="P:small molecule metabolic process"/>
    <property type="evidence" value="ECO:0007669"/>
    <property type="project" value="UniProtKB-ARBA"/>
</dbReference>
<dbReference type="GO" id="GO:0008840">
    <property type="term" value="F:4-hydroxy-tetrahydrodipicolinate synthase activity"/>
    <property type="evidence" value="ECO:0007669"/>
    <property type="project" value="TreeGrafter"/>
</dbReference>
<dbReference type="PANTHER" id="PTHR12128:SF66">
    <property type="entry name" value="4-HYDROXY-2-OXOGLUTARATE ALDOLASE, MITOCHONDRIAL"/>
    <property type="match status" value="1"/>
</dbReference>
<dbReference type="GO" id="GO:0008675">
    <property type="term" value="F:2-dehydro-3-deoxy-phosphogluconate aldolase activity"/>
    <property type="evidence" value="ECO:0007669"/>
    <property type="project" value="UniProtKB-ARBA"/>
</dbReference>
<protein>
    <submittedName>
        <fullName evidence="5">Dihydrodipicolinate synthase family protein</fullName>
    </submittedName>
</protein>
<keyword evidence="1" id="KW-0456">Lyase</keyword>
<organism evidence="5 6">
    <name type="scientific">Acidianus brierleyi</name>
    <dbReference type="NCBI Taxonomy" id="41673"/>
    <lineage>
        <taxon>Archaea</taxon>
        <taxon>Thermoproteota</taxon>
        <taxon>Thermoprotei</taxon>
        <taxon>Sulfolobales</taxon>
        <taxon>Sulfolobaceae</taxon>
        <taxon>Acidianus</taxon>
    </lineage>
</organism>
<reference evidence="5 6" key="1">
    <citation type="submission" date="2018-05" db="EMBL/GenBank/DDBJ databases">
        <title>Complete Genome Sequences of Extremely Thermoacidophilic, Metal-Mobilizing Type-Strain Members of the Archaeal Family Sulfolobaceae: Acidianus brierleyi DSM-1651T, Acidianus sulfidivorans DSM-18786T, Metallosphaera hakonensis DSM-7519T, and Metallosphaera prunae DSM-10039T.</title>
        <authorList>
            <person name="Counts J.A."/>
            <person name="Kelly R.M."/>
        </authorList>
    </citation>
    <scope>NUCLEOTIDE SEQUENCE [LARGE SCALE GENOMIC DNA]</scope>
    <source>
        <strain evidence="5 6">DSM 1651</strain>
    </source>
</reference>
<evidence type="ECO:0000256" key="2">
    <source>
        <dbReference type="ARBA" id="ARBA00023270"/>
    </source>
</evidence>
<dbReference type="PIRSF" id="PIRSF001365">
    <property type="entry name" value="DHDPS"/>
    <property type="match status" value="1"/>
</dbReference>